<dbReference type="InterPro" id="IPR001343">
    <property type="entry name" value="Hemolysn_Ca-bd"/>
</dbReference>
<dbReference type="EMBL" id="JAVGXC010000047">
    <property type="protein sequence ID" value="MDR0192770.1"/>
    <property type="molecule type" value="Genomic_DNA"/>
</dbReference>
<evidence type="ECO:0000256" key="3">
    <source>
        <dbReference type="ARBA" id="ARBA00022837"/>
    </source>
</evidence>
<feature type="region of interest" description="Disordered" evidence="4">
    <location>
        <begin position="502"/>
        <end position="537"/>
    </location>
</feature>
<dbReference type="PANTHER" id="PTHR38340">
    <property type="entry name" value="S-LAYER PROTEIN"/>
    <property type="match status" value="1"/>
</dbReference>
<organism evidence="5 6">
    <name type="scientific">Pseudomonas yamanorum</name>
    <dbReference type="NCBI Taxonomy" id="515393"/>
    <lineage>
        <taxon>Bacteria</taxon>
        <taxon>Pseudomonadati</taxon>
        <taxon>Pseudomonadota</taxon>
        <taxon>Gammaproteobacteria</taxon>
        <taxon>Pseudomonadales</taxon>
        <taxon>Pseudomonadaceae</taxon>
        <taxon>Pseudomonas</taxon>
    </lineage>
</organism>
<dbReference type="Pfam" id="PF00353">
    <property type="entry name" value="HemolysinCabind"/>
    <property type="match status" value="2"/>
</dbReference>
<dbReference type="Proteomes" id="UP001224477">
    <property type="component" value="Unassembled WGS sequence"/>
</dbReference>
<dbReference type="Gene3D" id="2.160.20.160">
    <property type="match status" value="1"/>
</dbReference>
<dbReference type="InterPro" id="IPR050557">
    <property type="entry name" value="RTX_toxin/Mannuronan_C5-epim"/>
</dbReference>
<dbReference type="Pfam" id="PF14891">
    <property type="entry name" value="Peptidase_M91"/>
    <property type="match status" value="1"/>
</dbReference>
<keyword evidence="6" id="KW-1185">Reference proteome</keyword>
<dbReference type="InterPro" id="IPR028208">
    <property type="entry name" value="Effector_pro_NleD-like"/>
</dbReference>
<evidence type="ECO:0000256" key="4">
    <source>
        <dbReference type="SAM" id="MobiDB-lite"/>
    </source>
</evidence>
<dbReference type="PRINTS" id="PR00313">
    <property type="entry name" value="CABNDNGRPT"/>
</dbReference>
<comment type="subcellular location">
    <subcellularLocation>
        <location evidence="1">Secreted</location>
    </subcellularLocation>
</comment>
<sequence>MNTPSLLVSPAFNQLSTSPLPAASTAPSVQAPVVVTSKSSRYIGHDRPLDFMYFSSLSKLAADQNPLDKNEKKYTNTDILRHDQNVKIYQEITYVSKGGKPVGAAGNEFIIETANHDDKVVIKKSPDNNLIAIINNTPYQLNLLRSPDGSETQPLRIRTNGGNDCVLIDPQVDNDIRIELGAGDDYAQAGSGNTRLYGGAGNDRLKLGSGNGIAMGDDGDDLLIAGSGNSILKGNNGNDRMQAGQGLPERRLLMDGGDGHDFMIVTRNETNIPAVMHGGKGENLIVTHGPATVYTGRDKNIVRSDNDDTVIYAKPSDQIHRTPGSTLVHTQPSEAGKSGYIVEGSTEFKQQVEDDMELLRMSMQGKKMLSTADAKAQQNDAPVRIIEFSEDNGRYFFNNTAVRNHLAAGNTLETLEPAARGYITHNQRGAVATGGEIHYNPSYSLDEDSAPVNALYHEMAHAYNGATGTFLEGDTGIPENPGGEPNAERQAVGLPTVALPFDFDNHRSTEPTTTNPKPFTENALREEMGRPLRTQYT</sequence>
<reference evidence="5 6" key="1">
    <citation type="journal article" date="2023" name="Microbiol. Resour. Announc.">
        <title>Whole-genome sequence of Pseudomonas yamanorum OLsAu1 isolated from the edible ectomycorrhizal mushroom Lactarius sp. section Deliciosi.</title>
        <authorList>
            <person name="Ramirez-Mendoza R."/>
            <person name="Angeles-Argaiz R.E."/>
            <person name="Hernandez-Oaxaca D."/>
            <person name="Aguirre-Beltran L."/>
            <person name="Almaraz-Suarez J."/>
            <person name="Perez-Moreno J."/>
        </authorList>
    </citation>
    <scope>NUCLEOTIDE SEQUENCE [LARGE SCALE GENOMIC DNA]</scope>
    <source>
        <strain evidence="5 6">OLsAu1</strain>
    </source>
</reference>
<evidence type="ECO:0000313" key="5">
    <source>
        <dbReference type="EMBL" id="MDR0192770.1"/>
    </source>
</evidence>
<evidence type="ECO:0000313" key="6">
    <source>
        <dbReference type="Proteomes" id="UP001224477"/>
    </source>
</evidence>
<keyword evidence="3" id="KW-0106">Calcium</keyword>
<evidence type="ECO:0000256" key="1">
    <source>
        <dbReference type="ARBA" id="ARBA00004613"/>
    </source>
</evidence>
<gene>
    <name evidence="5" type="ORF">RCO22_27855</name>
</gene>
<protein>
    <submittedName>
        <fullName evidence="5">M91 family zinc metallopeptidase</fullName>
    </submittedName>
</protein>
<comment type="caution">
    <text evidence="5">The sequence shown here is derived from an EMBL/GenBank/DDBJ whole genome shotgun (WGS) entry which is preliminary data.</text>
</comment>
<evidence type="ECO:0000256" key="2">
    <source>
        <dbReference type="ARBA" id="ARBA00022525"/>
    </source>
</evidence>
<dbReference type="RefSeq" id="WP_256124617.1">
    <property type="nucleotide sequence ID" value="NZ_JAHTLC010000017.1"/>
</dbReference>
<accession>A0ABU1D049</accession>
<name>A0ABU1D049_9PSED</name>
<dbReference type="PANTHER" id="PTHR38340:SF1">
    <property type="entry name" value="S-LAYER PROTEIN"/>
    <property type="match status" value="1"/>
</dbReference>
<dbReference type="InterPro" id="IPR011049">
    <property type="entry name" value="Serralysin-like_metalloprot_C"/>
</dbReference>
<keyword evidence="2" id="KW-0964">Secreted</keyword>
<dbReference type="SUPFAM" id="SSF51120">
    <property type="entry name" value="beta-Roll"/>
    <property type="match status" value="1"/>
</dbReference>
<proteinExistence type="predicted"/>